<name>A0A316EMZ9_9BURK</name>
<sequence length="236" mass="24976">MTGDAIRCAASPDNGVSRELALSLVHDTVPVMTSLSLLSAAGLRWLDRAGRAEVGADVGADADVSDDALDDARACLSDLAMHARLLRALLGVLAQHVPRPVPPTTFDLRSMLQDVAAEAAFANIALSLELPLEPVHIRGNAWQLREVLLRSIHVTASAWQGAMEIDLDTTDTRARVAFHSLGKHDPRAGVASAIATSPDVALLGAIMRVHGAHMVLGDATRGATGGQPWLTLVWDR</sequence>
<evidence type="ECO:0000313" key="1">
    <source>
        <dbReference type="EMBL" id="PWK33871.1"/>
    </source>
</evidence>
<evidence type="ECO:0000313" key="2">
    <source>
        <dbReference type="Proteomes" id="UP000245754"/>
    </source>
</evidence>
<comment type="caution">
    <text evidence="1">The sequence shown here is derived from an EMBL/GenBank/DDBJ whole genome shotgun (WGS) entry which is preliminary data.</text>
</comment>
<organism evidence="1 2">
    <name type="scientific">Cupriavidus plantarum</name>
    <dbReference type="NCBI Taxonomy" id="942865"/>
    <lineage>
        <taxon>Bacteria</taxon>
        <taxon>Pseudomonadati</taxon>
        <taxon>Pseudomonadota</taxon>
        <taxon>Betaproteobacteria</taxon>
        <taxon>Burkholderiales</taxon>
        <taxon>Burkholderiaceae</taxon>
        <taxon>Cupriavidus</taxon>
    </lineage>
</organism>
<dbReference type="AlphaFoldDB" id="A0A316EMZ9"/>
<accession>A0A316EMZ9</accession>
<keyword evidence="2" id="KW-1185">Reference proteome</keyword>
<reference evidence="1 2" key="1">
    <citation type="submission" date="2018-05" db="EMBL/GenBank/DDBJ databases">
        <title>Genomic Encyclopedia of Type Strains, Phase IV (KMG-V): Genome sequencing to study the core and pangenomes of soil and plant-associated prokaryotes.</title>
        <authorList>
            <person name="Whitman W."/>
        </authorList>
    </citation>
    <scope>NUCLEOTIDE SEQUENCE [LARGE SCALE GENOMIC DNA]</scope>
    <source>
        <strain evidence="1 2">SLV-132</strain>
    </source>
</reference>
<dbReference type="EMBL" id="QGGT01000003">
    <property type="protein sequence ID" value="PWK33871.1"/>
    <property type="molecule type" value="Genomic_DNA"/>
</dbReference>
<gene>
    <name evidence="1" type="ORF">C7419_103190</name>
</gene>
<dbReference type="Proteomes" id="UP000245754">
    <property type="component" value="Unassembled WGS sequence"/>
</dbReference>
<dbReference type="RefSeq" id="WP_109583953.1">
    <property type="nucleotide sequence ID" value="NZ_JACBYU010000004.1"/>
</dbReference>
<evidence type="ECO:0008006" key="3">
    <source>
        <dbReference type="Google" id="ProtNLM"/>
    </source>
</evidence>
<protein>
    <recommendedName>
        <fullName evidence="3">Histidine kinase</fullName>
    </recommendedName>
</protein>
<proteinExistence type="predicted"/>